<gene>
    <name evidence="5" type="ORF">HP552_24820</name>
</gene>
<dbReference type="PANTHER" id="PTHR43638">
    <property type="entry name" value="OXIDOREDUCTASE, ALDO/KETO REDUCTASE FAMILY PROTEIN"/>
    <property type="match status" value="1"/>
</dbReference>
<evidence type="ECO:0000256" key="3">
    <source>
        <dbReference type="PIRSR" id="PIRSR000097-3"/>
    </source>
</evidence>
<evidence type="ECO:0000313" key="6">
    <source>
        <dbReference type="Proteomes" id="UP000526125"/>
    </source>
</evidence>
<evidence type="ECO:0000256" key="1">
    <source>
        <dbReference type="PIRSR" id="PIRSR000097-1"/>
    </source>
</evidence>
<dbReference type="Proteomes" id="UP000526125">
    <property type="component" value="Unassembled WGS sequence"/>
</dbReference>
<dbReference type="CDD" id="cd19138">
    <property type="entry name" value="AKR_YeaE"/>
    <property type="match status" value="1"/>
</dbReference>
<dbReference type="SUPFAM" id="SSF51430">
    <property type="entry name" value="NAD(P)-linked oxidoreductase"/>
    <property type="match status" value="1"/>
</dbReference>
<keyword evidence="6" id="KW-1185">Reference proteome</keyword>
<organism evidence="5 6">
    <name type="scientific">Paenibacillus xylanilyticus</name>
    <dbReference type="NCBI Taxonomy" id="248903"/>
    <lineage>
        <taxon>Bacteria</taxon>
        <taxon>Bacillati</taxon>
        <taxon>Bacillota</taxon>
        <taxon>Bacilli</taxon>
        <taxon>Bacillales</taxon>
        <taxon>Paenibacillaceae</taxon>
        <taxon>Paenibacillus</taxon>
    </lineage>
</organism>
<feature type="active site" description="Proton donor" evidence="1">
    <location>
        <position position="59"/>
    </location>
</feature>
<comment type="caution">
    <text evidence="5">The sequence shown here is derived from an EMBL/GenBank/DDBJ whole genome shotgun (WGS) entry which is preliminary data.</text>
</comment>
<name>A0A7Y6C0W6_9BACL</name>
<feature type="site" description="Lowers pKa of active site Tyr" evidence="3">
    <location>
        <position position="84"/>
    </location>
</feature>
<dbReference type="InterPro" id="IPR020471">
    <property type="entry name" value="AKR"/>
</dbReference>
<sequence length="288" mass="31942">MTHGQKKRTVLLPDGTALPAIGQGTWYMGINRSVRAEEVKALRNGIERGMTVIDTAEMYAEGGAEEVTGEAIADCRDDVFLVSKVYPHHADRKQMVTACENSLKRLGTDRLDLYLLHWRGRVPLEETVQALEQLREAGKIVRWGVSNLDTEDMQELWDIPAGQHCAVNQVLYHAASRGIENDLLPWLRERHVPVMAYCPLAQGGRLRTELLEHPVIRDIAGQRGVSTSQIALSWVIRDGDVLAIPKAVQLSHVAENAAAMDIVLTHEEVERLNGAFPAPEGKVPLDIV</sequence>
<dbReference type="GO" id="GO:0016491">
    <property type="term" value="F:oxidoreductase activity"/>
    <property type="evidence" value="ECO:0007669"/>
    <property type="project" value="InterPro"/>
</dbReference>
<dbReference type="EMBL" id="JABMCB010000201">
    <property type="protein sequence ID" value="NUU78441.1"/>
    <property type="molecule type" value="Genomic_DNA"/>
</dbReference>
<evidence type="ECO:0000259" key="4">
    <source>
        <dbReference type="Pfam" id="PF00248"/>
    </source>
</evidence>
<dbReference type="InterPro" id="IPR036812">
    <property type="entry name" value="NAD(P)_OxRdtase_dom_sf"/>
</dbReference>
<dbReference type="AlphaFoldDB" id="A0A7Y6C0W6"/>
<dbReference type="PIRSF" id="PIRSF000097">
    <property type="entry name" value="AKR"/>
    <property type="match status" value="1"/>
</dbReference>
<dbReference type="Gene3D" id="3.20.20.100">
    <property type="entry name" value="NADP-dependent oxidoreductase domain"/>
    <property type="match status" value="1"/>
</dbReference>
<accession>A0A7Y6C0W6</accession>
<dbReference type="InterPro" id="IPR023210">
    <property type="entry name" value="NADP_OxRdtase_dom"/>
</dbReference>
<feature type="domain" description="NADP-dependent oxidoreductase" evidence="4">
    <location>
        <begin position="21"/>
        <end position="273"/>
    </location>
</feature>
<protein>
    <submittedName>
        <fullName evidence="5">Aldo/keto reductase</fullName>
    </submittedName>
</protein>
<proteinExistence type="predicted"/>
<dbReference type="PANTHER" id="PTHR43638:SF3">
    <property type="entry name" value="ALDEHYDE REDUCTASE"/>
    <property type="match status" value="1"/>
</dbReference>
<evidence type="ECO:0000313" key="5">
    <source>
        <dbReference type="EMBL" id="NUU78441.1"/>
    </source>
</evidence>
<dbReference type="PRINTS" id="PR00069">
    <property type="entry name" value="ALDKETRDTASE"/>
</dbReference>
<feature type="binding site" evidence="2">
    <location>
        <position position="117"/>
    </location>
    <ligand>
        <name>substrate</name>
    </ligand>
</feature>
<reference evidence="5 6" key="1">
    <citation type="submission" date="2020-05" db="EMBL/GenBank/DDBJ databases">
        <title>Genome Sequencing of Type Strains.</title>
        <authorList>
            <person name="Lemaire J.F."/>
            <person name="Inderbitzin P."/>
            <person name="Gregorio O.A."/>
            <person name="Collins S.B."/>
            <person name="Wespe N."/>
            <person name="Knight-Connoni V."/>
        </authorList>
    </citation>
    <scope>NUCLEOTIDE SEQUENCE [LARGE SCALE GENOMIC DNA]</scope>
    <source>
        <strain evidence="5 6">LMG 21957</strain>
    </source>
</reference>
<dbReference type="Pfam" id="PF00248">
    <property type="entry name" value="Aldo_ket_red"/>
    <property type="match status" value="1"/>
</dbReference>
<dbReference type="RefSeq" id="WP_175398064.1">
    <property type="nucleotide sequence ID" value="NZ_JABMCB010000201.1"/>
</dbReference>
<evidence type="ECO:0000256" key="2">
    <source>
        <dbReference type="PIRSR" id="PIRSR000097-2"/>
    </source>
</evidence>